<organism evidence="1">
    <name type="scientific">viral metagenome</name>
    <dbReference type="NCBI Taxonomy" id="1070528"/>
    <lineage>
        <taxon>unclassified sequences</taxon>
        <taxon>metagenomes</taxon>
        <taxon>organismal metagenomes</taxon>
    </lineage>
</organism>
<name>A0A6C0BU68_9ZZZZ</name>
<reference evidence="1" key="1">
    <citation type="journal article" date="2020" name="Nature">
        <title>Giant virus diversity and host interactions through global metagenomics.</title>
        <authorList>
            <person name="Schulz F."/>
            <person name="Roux S."/>
            <person name="Paez-Espino D."/>
            <person name="Jungbluth S."/>
            <person name="Walsh D.A."/>
            <person name="Denef V.J."/>
            <person name="McMahon K.D."/>
            <person name="Konstantinidis K.T."/>
            <person name="Eloe-Fadrosh E.A."/>
            <person name="Kyrpides N.C."/>
            <person name="Woyke T."/>
        </authorList>
    </citation>
    <scope>NUCLEOTIDE SEQUENCE</scope>
    <source>
        <strain evidence="1">GVMAG-M-3300018868-6</strain>
    </source>
</reference>
<accession>A0A6C0BU68</accession>
<sequence>MSKFGLIHKTYAMAHQVKIVRGNIIITVSQPATIRYTKNDWLSYQDVKSDHFLTIRIILNESCTVKYAINYETHWDNNEYENYSIDIDKDVYQQLAMLPHFKKNSPSKKRVSFDLTKNEWFIVYKHHCL</sequence>
<protein>
    <submittedName>
        <fullName evidence="1">Uncharacterized protein</fullName>
    </submittedName>
</protein>
<evidence type="ECO:0000313" key="1">
    <source>
        <dbReference type="EMBL" id="QHS95592.1"/>
    </source>
</evidence>
<proteinExistence type="predicted"/>
<dbReference type="EMBL" id="MN739253">
    <property type="protein sequence ID" value="QHS95592.1"/>
    <property type="molecule type" value="Genomic_DNA"/>
</dbReference>
<dbReference type="AlphaFoldDB" id="A0A6C0BU68"/>